<feature type="binding site" evidence="9">
    <location>
        <position position="155"/>
    </location>
    <ligand>
        <name>1-deoxy-D-xylulose 5-phosphate</name>
        <dbReference type="ChEBI" id="CHEBI:57792"/>
    </ligand>
</feature>
<dbReference type="InterPro" id="IPR026877">
    <property type="entry name" value="DXPR_C"/>
</dbReference>
<dbReference type="GO" id="GO:0070402">
    <property type="term" value="F:NADPH binding"/>
    <property type="evidence" value="ECO:0007669"/>
    <property type="project" value="InterPro"/>
</dbReference>
<feature type="binding site" evidence="9">
    <location>
        <position position="223"/>
    </location>
    <ligand>
        <name>Mn(2+)</name>
        <dbReference type="ChEBI" id="CHEBI:29035"/>
    </ligand>
</feature>
<gene>
    <name evidence="9" type="primary">dxr</name>
    <name evidence="13" type="ORF">CVO96_00745</name>
</gene>
<dbReference type="Pfam" id="PF13288">
    <property type="entry name" value="DXPR_C"/>
    <property type="match status" value="1"/>
</dbReference>
<keyword evidence="13" id="KW-0413">Isomerase</keyword>
<feature type="domain" description="DXP reductoisomerase C-terminal" evidence="12">
    <location>
        <begin position="264"/>
        <end position="391"/>
    </location>
</feature>
<feature type="binding site" evidence="9">
    <location>
        <position position="22"/>
    </location>
    <ligand>
        <name>NADPH</name>
        <dbReference type="ChEBI" id="CHEBI:57783"/>
    </ligand>
</feature>
<sequence>MNPSVVKPSGLRLTVLGSTGSIGKQALDVARERGYVVGVLAAGRNLDVLEAQVREFRPALVSVDEAVYAQARGRFAGAGLGGVELIADASEAAARPADVVVNAMSGLIGLAPTRAALLAGQAVALATKEAMVTAAHLMWEAAAQGGGRVVPVDSEHTGVYQCLGGEDIADVAEVILTASGGPFRDGPADLRGVTPEQALRHPSWSMGPKVTIDSSTLMNKGLEVMECASLYGLPMSQVGVVVHPQSLVHAAVRFRDGSLKAQFGPTDMRLPIAFAIDAAPTGMTRPGDVRGARRGGEVGTHLSWPLRGSWEFREPDFGRFPCLGLAYRAGEEGGLKPVALNAADEIAVEAFLAGRIGYLDIPRLIEQVLDETPAGELSWDALQGTDLWARSRARELAQVRA</sequence>
<feature type="binding site" evidence="9">
    <location>
        <position position="128"/>
    </location>
    <ligand>
        <name>1-deoxy-D-xylulose 5-phosphate</name>
        <dbReference type="ChEBI" id="CHEBI:57792"/>
    </ligand>
</feature>
<feature type="binding site" evidence="9">
    <location>
        <position position="45"/>
    </location>
    <ligand>
        <name>NADPH</name>
        <dbReference type="ChEBI" id="CHEBI:57783"/>
    </ligand>
</feature>
<organism evidence="13 14">
    <name type="scientific">Deinococcus koreensis</name>
    <dbReference type="NCBI Taxonomy" id="2054903"/>
    <lineage>
        <taxon>Bacteria</taxon>
        <taxon>Thermotogati</taxon>
        <taxon>Deinococcota</taxon>
        <taxon>Deinococci</taxon>
        <taxon>Deinococcales</taxon>
        <taxon>Deinococcaceae</taxon>
        <taxon>Deinococcus</taxon>
    </lineage>
</organism>
<keyword evidence="5 9" id="KW-0560">Oxidoreductase</keyword>
<evidence type="ECO:0000256" key="8">
    <source>
        <dbReference type="ARBA" id="ARBA00048543"/>
    </source>
</evidence>
<comment type="caution">
    <text evidence="9">Lacks conserved residue(s) required for the propagation of feature annotation.</text>
</comment>
<evidence type="ECO:0000256" key="6">
    <source>
        <dbReference type="ARBA" id="ARBA00023211"/>
    </source>
</evidence>
<comment type="cofactor">
    <cofactor evidence="9">
        <name>Mg(2+)</name>
        <dbReference type="ChEBI" id="CHEBI:18420"/>
    </cofactor>
    <cofactor evidence="9">
        <name>Mn(2+)</name>
        <dbReference type="ChEBI" id="CHEBI:29035"/>
    </cofactor>
</comment>
<dbReference type="InterPro" id="IPR036291">
    <property type="entry name" value="NAD(P)-bd_dom_sf"/>
</dbReference>
<evidence type="ECO:0000313" key="13">
    <source>
        <dbReference type="EMBL" id="PNY80075.1"/>
    </source>
</evidence>
<feature type="binding site" evidence="9">
    <location>
        <position position="223"/>
    </location>
    <ligand>
        <name>1-deoxy-D-xylulose 5-phosphate</name>
        <dbReference type="ChEBI" id="CHEBI:57792"/>
    </ligand>
</feature>
<evidence type="ECO:0000256" key="4">
    <source>
        <dbReference type="ARBA" id="ARBA00022857"/>
    </source>
</evidence>
<feature type="binding site" evidence="9">
    <location>
        <position position="179"/>
    </location>
    <ligand>
        <name>1-deoxy-D-xylulose 5-phosphate</name>
        <dbReference type="ChEBI" id="CHEBI:57792"/>
    </ligand>
</feature>
<dbReference type="Gene3D" id="1.10.1740.10">
    <property type="match status" value="1"/>
</dbReference>
<dbReference type="PANTHER" id="PTHR30525:SF0">
    <property type="entry name" value="1-DEOXY-D-XYLULOSE 5-PHOSPHATE REDUCTOISOMERASE, CHLOROPLASTIC"/>
    <property type="match status" value="1"/>
</dbReference>
<dbReference type="GO" id="GO:0016853">
    <property type="term" value="F:isomerase activity"/>
    <property type="evidence" value="ECO:0007669"/>
    <property type="project" value="UniProtKB-KW"/>
</dbReference>
<feature type="binding site" evidence="9">
    <location>
        <position position="154"/>
    </location>
    <ligand>
        <name>1-deoxy-D-xylulose 5-phosphate</name>
        <dbReference type="ChEBI" id="CHEBI:57792"/>
    </ligand>
</feature>
<keyword evidence="9" id="KW-0460">Magnesium</keyword>
<feature type="binding site" evidence="9">
    <location>
        <position position="214"/>
    </location>
    <ligand>
        <name>1-deoxy-D-xylulose 5-phosphate</name>
        <dbReference type="ChEBI" id="CHEBI:57792"/>
    </ligand>
</feature>
<comment type="function">
    <text evidence="9">Catalyzes the NADPH-dependent rearrangement and reduction of 1-deoxy-D-xylulose-5-phosphate (DXP) to 2-C-methyl-D-erythritol 4-phosphate (MEP).</text>
</comment>
<feature type="domain" description="1-deoxy-D-xylulose 5-phosphate reductoisomerase N-terminal" evidence="10">
    <location>
        <begin position="13"/>
        <end position="134"/>
    </location>
</feature>
<feature type="binding site" evidence="9">
    <location>
        <position position="155"/>
    </location>
    <ligand>
        <name>Mn(2+)</name>
        <dbReference type="ChEBI" id="CHEBI:29035"/>
    </ligand>
</feature>
<dbReference type="SUPFAM" id="SSF51735">
    <property type="entry name" value="NAD(P)-binding Rossmann-fold domains"/>
    <property type="match status" value="1"/>
</dbReference>
<feature type="binding site" evidence="9">
    <location>
        <position position="207"/>
    </location>
    <ligand>
        <name>NADPH</name>
        <dbReference type="ChEBI" id="CHEBI:57783"/>
    </ligand>
</feature>
<keyword evidence="4 9" id="KW-0521">NADP</keyword>
<evidence type="ECO:0000256" key="3">
    <source>
        <dbReference type="ARBA" id="ARBA00022723"/>
    </source>
</evidence>
<dbReference type="RefSeq" id="WP_103309238.1">
    <property type="nucleotide sequence ID" value="NZ_PPPD01000001.1"/>
</dbReference>
<dbReference type="SUPFAM" id="SSF55347">
    <property type="entry name" value="Glyceraldehyde-3-phosphate dehydrogenase-like, C-terminal domain"/>
    <property type="match status" value="1"/>
</dbReference>
<comment type="similarity">
    <text evidence="2 9">Belongs to the DXR family.</text>
</comment>
<feature type="binding site" evidence="9">
    <location>
        <position position="220"/>
    </location>
    <ligand>
        <name>1-deoxy-D-xylulose 5-phosphate</name>
        <dbReference type="ChEBI" id="CHEBI:57792"/>
    </ligand>
</feature>
<keyword evidence="3 9" id="KW-0479">Metal-binding</keyword>
<dbReference type="GO" id="GO:0030604">
    <property type="term" value="F:1-deoxy-D-xylulose-5-phosphate reductoisomerase activity"/>
    <property type="evidence" value="ECO:0007669"/>
    <property type="project" value="UniProtKB-UniRule"/>
</dbReference>
<evidence type="ECO:0000256" key="1">
    <source>
        <dbReference type="ARBA" id="ARBA00005094"/>
    </source>
</evidence>
<dbReference type="HAMAP" id="MF_00183">
    <property type="entry name" value="DXP_reductoisom"/>
    <property type="match status" value="1"/>
</dbReference>
<comment type="pathway">
    <text evidence="1 9">Isoprenoid biosynthesis; isopentenyl diphosphate biosynthesis via DXP pathway; isopentenyl diphosphate from 1-deoxy-D-xylulose 5-phosphate: step 1/6.</text>
</comment>
<evidence type="ECO:0000256" key="2">
    <source>
        <dbReference type="ARBA" id="ARBA00006825"/>
    </source>
</evidence>
<feature type="binding site" evidence="9">
    <location>
        <position position="44"/>
    </location>
    <ligand>
        <name>NADPH</name>
        <dbReference type="ChEBI" id="CHEBI:57783"/>
    </ligand>
</feature>
<dbReference type="GO" id="GO:0051484">
    <property type="term" value="P:isopentenyl diphosphate biosynthetic process, methylerythritol 4-phosphate pathway involved in terpenoid biosynthetic process"/>
    <property type="evidence" value="ECO:0007669"/>
    <property type="project" value="TreeGrafter"/>
</dbReference>
<evidence type="ECO:0000256" key="9">
    <source>
        <dbReference type="HAMAP-Rule" id="MF_00183"/>
    </source>
</evidence>
<dbReference type="EMBL" id="PPPD01000001">
    <property type="protein sequence ID" value="PNY80075.1"/>
    <property type="molecule type" value="Genomic_DNA"/>
</dbReference>
<comment type="caution">
    <text evidence="13">The sequence shown here is derived from an EMBL/GenBank/DDBJ whole genome shotgun (WGS) entry which is preliminary data.</text>
</comment>
<feature type="binding site" evidence="9">
    <location>
        <position position="129"/>
    </location>
    <ligand>
        <name>NADPH</name>
        <dbReference type="ChEBI" id="CHEBI:57783"/>
    </ligand>
</feature>
<protein>
    <recommendedName>
        <fullName evidence="9">1-deoxy-D-xylulose 5-phosphate reductoisomerase</fullName>
        <shortName evidence="9">DXP reductoisomerase</shortName>
        <ecNumber evidence="9">1.1.1.267</ecNumber>
    </recommendedName>
    <alternativeName>
        <fullName evidence="9">1-deoxyxylulose-5-phosphate reductoisomerase</fullName>
    </alternativeName>
    <alternativeName>
        <fullName evidence="9">2-C-methyl-D-erythritol 4-phosphate synthase</fullName>
    </alternativeName>
</protein>
<feature type="binding site" evidence="9">
    <location>
        <position position="201"/>
    </location>
    <ligand>
        <name>1-deoxy-D-xylulose 5-phosphate</name>
        <dbReference type="ChEBI" id="CHEBI:57792"/>
    </ligand>
</feature>
<dbReference type="SUPFAM" id="SSF69055">
    <property type="entry name" value="1-deoxy-D-xylulose-5-phosphate reductoisomerase, C-terminal domain"/>
    <property type="match status" value="1"/>
</dbReference>
<keyword evidence="14" id="KW-1185">Reference proteome</keyword>
<dbReference type="InterPro" id="IPR003821">
    <property type="entry name" value="DXP_reductoisomerase"/>
</dbReference>
<dbReference type="Pfam" id="PF08436">
    <property type="entry name" value="DXP_redisom_C"/>
    <property type="match status" value="1"/>
</dbReference>
<dbReference type="UniPathway" id="UPA00056">
    <property type="reaction ID" value="UER00092"/>
</dbReference>
<dbReference type="EC" id="1.1.1.267" evidence="9"/>
<dbReference type="Pfam" id="PF02670">
    <property type="entry name" value="DXP_reductoisom"/>
    <property type="match status" value="1"/>
</dbReference>
<dbReference type="InterPro" id="IPR013512">
    <property type="entry name" value="DXP_reductoisomerase_N"/>
</dbReference>
<proteinExistence type="inferred from homology"/>
<dbReference type="GO" id="GO:0030145">
    <property type="term" value="F:manganese ion binding"/>
    <property type="evidence" value="ECO:0007669"/>
    <property type="project" value="TreeGrafter"/>
</dbReference>
<dbReference type="Proteomes" id="UP000236379">
    <property type="component" value="Unassembled WGS sequence"/>
</dbReference>
<feature type="binding site" evidence="9">
    <location>
        <position position="21"/>
    </location>
    <ligand>
        <name>NADPH</name>
        <dbReference type="ChEBI" id="CHEBI:57783"/>
    </ligand>
</feature>
<feature type="binding site" evidence="9">
    <location>
        <position position="20"/>
    </location>
    <ligand>
        <name>NADPH</name>
        <dbReference type="ChEBI" id="CHEBI:57783"/>
    </ligand>
</feature>
<dbReference type="NCBIfam" id="TIGR00243">
    <property type="entry name" value="Dxr"/>
    <property type="match status" value="1"/>
</dbReference>
<dbReference type="OrthoDB" id="9806546at2"/>
<dbReference type="PIRSF" id="PIRSF006205">
    <property type="entry name" value="Dxp_reductismrs"/>
    <property type="match status" value="1"/>
</dbReference>
<keyword evidence="7 9" id="KW-0414">Isoprene biosynthesis</keyword>
<evidence type="ECO:0000313" key="14">
    <source>
        <dbReference type="Proteomes" id="UP000236379"/>
    </source>
</evidence>
<evidence type="ECO:0000259" key="12">
    <source>
        <dbReference type="Pfam" id="PF13288"/>
    </source>
</evidence>
<feature type="binding site" evidence="9">
    <location>
        <position position="153"/>
    </location>
    <ligand>
        <name>Mn(2+)</name>
        <dbReference type="ChEBI" id="CHEBI:29035"/>
    </ligand>
</feature>
<dbReference type="PANTHER" id="PTHR30525">
    <property type="entry name" value="1-DEOXY-D-XYLULOSE 5-PHOSPHATE REDUCTOISOMERASE"/>
    <property type="match status" value="1"/>
</dbReference>
<dbReference type="AlphaFoldDB" id="A0A2K3UU63"/>
<feature type="domain" description="1-deoxy-D-xylulose 5-phosphate reductoisomerase C-terminal" evidence="11">
    <location>
        <begin position="149"/>
        <end position="231"/>
    </location>
</feature>
<keyword evidence="6 9" id="KW-0464">Manganese</keyword>
<comment type="catalytic activity">
    <reaction evidence="8">
        <text>2-C-methyl-D-erythritol 4-phosphate + NADP(+) = 1-deoxy-D-xylulose 5-phosphate + NADPH + H(+)</text>
        <dbReference type="Rhea" id="RHEA:13717"/>
        <dbReference type="ChEBI" id="CHEBI:15378"/>
        <dbReference type="ChEBI" id="CHEBI:57783"/>
        <dbReference type="ChEBI" id="CHEBI:57792"/>
        <dbReference type="ChEBI" id="CHEBI:58262"/>
        <dbReference type="ChEBI" id="CHEBI:58349"/>
        <dbReference type="EC" id="1.1.1.267"/>
    </reaction>
    <physiologicalReaction direction="right-to-left" evidence="8">
        <dbReference type="Rhea" id="RHEA:13719"/>
    </physiologicalReaction>
</comment>
<feature type="binding site" evidence="9">
    <location>
        <position position="19"/>
    </location>
    <ligand>
        <name>NADPH</name>
        <dbReference type="ChEBI" id="CHEBI:57783"/>
    </ligand>
</feature>
<accession>A0A2K3UU63</accession>
<evidence type="ECO:0000256" key="7">
    <source>
        <dbReference type="ARBA" id="ARBA00023229"/>
    </source>
</evidence>
<evidence type="ECO:0000259" key="11">
    <source>
        <dbReference type="Pfam" id="PF08436"/>
    </source>
</evidence>
<reference evidence="13 14" key="1">
    <citation type="submission" date="2018-01" db="EMBL/GenBank/DDBJ databases">
        <title>Deinococcus koreensis sp. nov., a radiation-resistant bacterium isolated from river water.</title>
        <authorList>
            <person name="Choi A."/>
        </authorList>
    </citation>
    <scope>NUCLEOTIDE SEQUENCE [LARGE SCALE GENOMIC DNA]</scope>
    <source>
        <strain evidence="13 14">SJW1-2</strain>
    </source>
</reference>
<feature type="binding site" evidence="9">
    <location>
        <position position="219"/>
    </location>
    <ligand>
        <name>1-deoxy-D-xylulose 5-phosphate</name>
        <dbReference type="ChEBI" id="CHEBI:57792"/>
    </ligand>
</feature>
<feature type="binding site" evidence="9">
    <location>
        <position position="43"/>
    </location>
    <ligand>
        <name>NADPH</name>
        <dbReference type="ChEBI" id="CHEBI:57783"/>
    </ligand>
</feature>
<evidence type="ECO:0000259" key="10">
    <source>
        <dbReference type="Pfam" id="PF02670"/>
    </source>
</evidence>
<dbReference type="InterPro" id="IPR036169">
    <property type="entry name" value="DXPR_C_sf"/>
</dbReference>
<name>A0A2K3UU63_9DEIO</name>
<dbReference type="Gene3D" id="3.40.50.720">
    <property type="entry name" value="NAD(P)-binding Rossmann-like Domain"/>
    <property type="match status" value="1"/>
</dbReference>
<evidence type="ECO:0000256" key="5">
    <source>
        <dbReference type="ARBA" id="ARBA00023002"/>
    </source>
</evidence>
<dbReference type="InterPro" id="IPR013644">
    <property type="entry name" value="DXP_reductoisomerase_C"/>
</dbReference>